<evidence type="ECO:0000313" key="2">
    <source>
        <dbReference type="Proteomes" id="UP000265520"/>
    </source>
</evidence>
<accession>A0A392QHW9</accession>
<dbReference type="AlphaFoldDB" id="A0A392QHW9"/>
<keyword evidence="2" id="KW-1185">Reference proteome</keyword>
<name>A0A392QHW9_9FABA</name>
<protein>
    <recommendedName>
        <fullName evidence="3">Reverse transcriptase domain-containing protein</fullName>
    </recommendedName>
</protein>
<dbReference type="Proteomes" id="UP000265520">
    <property type="component" value="Unassembled WGS sequence"/>
</dbReference>
<dbReference type="PANTHER" id="PTHR34072:SF57">
    <property type="entry name" value="RNA-DIRECTED DNA POLYMERASE"/>
    <property type="match status" value="1"/>
</dbReference>
<feature type="non-terminal residue" evidence="1">
    <location>
        <position position="139"/>
    </location>
</feature>
<sequence length="139" mass="16228">HAALKYLLSKGDSKPRLLRWVLLLQEFDLEIKDKKGVENVVADHLSRLENPQVTSKELQVREEFPDEKLFSISTMPWFADMANFKAGGLIPEDYSPQQQKKLFNDAKHYFWDDPFLFKVGQDGIIRRCVGDQEVQSIMW</sequence>
<proteinExistence type="predicted"/>
<comment type="caution">
    <text evidence="1">The sequence shown here is derived from an EMBL/GenBank/DDBJ whole genome shotgun (WGS) entry which is preliminary data.</text>
</comment>
<feature type="non-terminal residue" evidence="1">
    <location>
        <position position="1"/>
    </location>
</feature>
<dbReference type="EMBL" id="LXQA010132977">
    <property type="protein sequence ID" value="MCI22895.1"/>
    <property type="molecule type" value="Genomic_DNA"/>
</dbReference>
<dbReference type="PANTHER" id="PTHR34072">
    <property type="entry name" value="ENZYMATIC POLYPROTEIN-RELATED"/>
    <property type="match status" value="1"/>
</dbReference>
<evidence type="ECO:0000313" key="1">
    <source>
        <dbReference type="EMBL" id="MCI22895.1"/>
    </source>
</evidence>
<organism evidence="1 2">
    <name type="scientific">Trifolium medium</name>
    <dbReference type="NCBI Taxonomy" id="97028"/>
    <lineage>
        <taxon>Eukaryota</taxon>
        <taxon>Viridiplantae</taxon>
        <taxon>Streptophyta</taxon>
        <taxon>Embryophyta</taxon>
        <taxon>Tracheophyta</taxon>
        <taxon>Spermatophyta</taxon>
        <taxon>Magnoliopsida</taxon>
        <taxon>eudicotyledons</taxon>
        <taxon>Gunneridae</taxon>
        <taxon>Pentapetalae</taxon>
        <taxon>rosids</taxon>
        <taxon>fabids</taxon>
        <taxon>Fabales</taxon>
        <taxon>Fabaceae</taxon>
        <taxon>Papilionoideae</taxon>
        <taxon>50 kb inversion clade</taxon>
        <taxon>NPAAA clade</taxon>
        <taxon>Hologalegina</taxon>
        <taxon>IRL clade</taxon>
        <taxon>Trifolieae</taxon>
        <taxon>Trifolium</taxon>
    </lineage>
</organism>
<evidence type="ECO:0008006" key="3">
    <source>
        <dbReference type="Google" id="ProtNLM"/>
    </source>
</evidence>
<reference evidence="1 2" key="1">
    <citation type="journal article" date="2018" name="Front. Plant Sci.">
        <title>Red Clover (Trifolium pratense) and Zigzag Clover (T. medium) - A Picture of Genomic Similarities and Differences.</title>
        <authorList>
            <person name="Dluhosova J."/>
            <person name="Istvanek J."/>
            <person name="Nedelnik J."/>
            <person name="Repkova J."/>
        </authorList>
    </citation>
    <scope>NUCLEOTIDE SEQUENCE [LARGE SCALE GENOMIC DNA]</scope>
    <source>
        <strain evidence="2">cv. 10/8</strain>
        <tissue evidence="1">Leaf</tissue>
    </source>
</reference>